<accession>A0A7S6YLE2</accession>
<feature type="transmembrane region" description="Helical" evidence="5">
    <location>
        <begin position="460"/>
        <end position="480"/>
    </location>
</feature>
<feature type="transmembrane region" description="Helical" evidence="5">
    <location>
        <begin position="424"/>
        <end position="440"/>
    </location>
</feature>
<reference evidence="7" key="1">
    <citation type="journal article" date="2020" name="Viruses">
        <title>Metatranscriptomic Identification of Diverse and Divergent RNA Viruses in Green and Chlorarachniophyte Algae Cultures.</title>
        <authorList>
            <person name="Charon J."/>
            <person name="Marcelino V.R."/>
            <person name="Wetherbee R."/>
            <person name="Verbruggen H."/>
            <person name="Holmes E.C."/>
        </authorList>
    </citation>
    <scope>NUCLEOTIDE SEQUENCE</scope>
</reference>
<dbReference type="Pfam" id="PF00680">
    <property type="entry name" value="RdRP_1"/>
    <property type="match status" value="1"/>
</dbReference>
<feature type="transmembrane region" description="Helical" evidence="5">
    <location>
        <begin position="367"/>
        <end position="389"/>
    </location>
</feature>
<keyword evidence="5" id="KW-0472">Membrane</keyword>
<feature type="domain" description="RNA-directed RNA polymerase C-terminal" evidence="6">
    <location>
        <begin position="203"/>
        <end position="488"/>
    </location>
</feature>
<keyword evidence="5" id="KW-0812">Transmembrane</keyword>
<dbReference type="InterPro" id="IPR001205">
    <property type="entry name" value="RNA-dir_pol_C"/>
</dbReference>
<keyword evidence="2" id="KW-0808">Transferase</keyword>
<evidence type="ECO:0000313" key="7">
    <source>
        <dbReference type="EMBL" id="QOW97237.1"/>
    </source>
</evidence>
<proteinExistence type="predicted"/>
<evidence type="ECO:0000256" key="1">
    <source>
        <dbReference type="ARBA" id="ARBA00022484"/>
    </source>
</evidence>
<sequence length="609" mass="70109">MKVKGYNNVIYFGNTVKIMMLNKDTLYRSKMYKAWLRNIRLEGCKIQGAHVRREGTEFMCYDKMLNLINPSNQSLDHLLSPNLRRFRKYFSYIVKLLRSQAGDLGRFKYSEVIFQPWLKTRLLSIRLPAVEHSMLAGVENMFGYLRGRLPWKLWVTHQDILDADVANVNAHCDNKNAKIEWHNLNSLHFFCAVGATILGFRLDGISQHYRMLRPWEALDNLPHDTSSGYPLFKRKDSPEAVSDAIGWIKSFEEMRSFSSKFSSLIMNPVVIFHRFTTKIRDLRGSANIRPDIKIRQVFGVSFRVMLLETMLFQKVIDFVSSEGKFHSIGKTRPEISAQVSLIRRNAFIGHRAVFCGDISGMDKNLPLFLVVCFFASLLAVVPFSGFAVVSVAAVAVYHCLTPILTFSGLYVTNGGNVTGSKLTSLLNTFCLSVVVNYFFFKVWGRSVREGEFFVQGDDFVVVLPRGFVYHLARVFGYFNLSINLRKSKYVTEIGGDLIDYLGFGWHPNGYTDNADKWWIAKVIYPERYVDDASGFFGRSFIRFCSIIFQLKRGPEIFDQFFEANPVLKKQLDVYLKAGDPIIYHMDKRGKTHLGRIPLSQLRLRNWTCY</sequence>
<keyword evidence="3" id="KW-0548">Nucleotidyltransferase</keyword>
<keyword evidence="5" id="KW-1133">Transmembrane helix</keyword>
<dbReference type="GO" id="GO:0006351">
    <property type="term" value="P:DNA-templated transcription"/>
    <property type="evidence" value="ECO:0007669"/>
    <property type="project" value="InterPro"/>
</dbReference>
<evidence type="ECO:0000256" key="3">
    <source>
        <dbReference type="ARBA" id="ARBA00022695"/>
    </source>
</evidence>
<evidence type="ECO:0000256" key="5">
    <source>
        <dbReference type="SAM" id="Phobius"/>
    </source>
</evidence>
<evidence type="ECO:0000256" key="4">
    <source>
        <dbReference type="ARBA" id="ARBA00022953"/>
    </source>
</evidence>
<dbReference type="GO" id="GO:0003723">
    <property type="term" value="F:RNA binding"/>
    <property type="evidence" value="ECO:0007669"/>
    <property type="project" value="InterPro"/>
</dbReference>
<keyword evidence="4" id="KW-0693">Viral RNA replication</keyword>
<dbReference type="SUPFAM" id="SSF56672">
    <property type="entry name" value="DNA/RNA polymerases"/>
    <property type="match status" value="1"/>
</dbReference>
<dbReference type="InterPro" id="IPR043502">
    <property type="entry name" value="DNA/RNA_pol_sf"/>
</dbReference>
<dbReference type="EMBL" id="MW086584">
    <property type="protein sequence ID" value="QOW97237.1"/>
    <property type="molecule type" value="Genomic_RNA"/>
</dbReference>
<name>A0A7S6YLE2_9VIRU</name>
<protein>
    <submittedName>
        <fullName evidence="7">RNA-dependent RNA polymerase</fullName>
    </submittedName>
</protein>
<evidence type="ECO:0000256" key="2">
    <source>
        <dbReference type="ARBA" id="ARBA00022679"/>
    </source>
</evidence>
<evidence type="ECO:0000259" key="6">
    <source>
        <dbReference type="Pfam" id="PF00680"/>
    </source>
</evidence>
<feature type="transmembrane region" description="Helical" evidence="5">
    <location>
        <begin position="395"/>
        <end position="412"/>
    </location>
</feature>
<organism evidence="7">
    <name type="scientific">Partiti-like alassinovirus</name>
    <dbReference type="NCBI Taxonomy" id="2784746"/>
    <lineage>
        <taxon>Viruses</taxon>
        <taxon>Riboviria</taxon>
        <taxon>Orthornavirae</taxon>
        <taxon>Pisuviricota</taxon>
        <taxon>Duplopiviricetes</taxon>
        <taxon>Durnavirales</taxon>
        <taxon>Partitiviridae</taxon>
    </lineage>
</organism>
<dbReference type="GO" id="GO:0003968">
    <property type="term" value="F:RNA-directed RNA polymerase activity"/>
    <property type="evidence" value="ECO:0007669"/>
    <property type="project" value="UniProtKB-KW"/>
</dbReference>
<keyword evidence="1 7" id="KW-0696">RNA-directed RNA polymerase</keyword>